<evidence type="ECO:0000313" key="2">
    <source>
        <dbReference type="Proteomes" id="UP000830198"/>
    </source>
</evidence>
<dbReference type="EMBL" id="CP095855">
    <property type="protein sequence ID" value="UPK70787.1"/>
    <property type="molecule type" value="Genomic_DNA"/>
</dbReference>
<accession>A0ABY4I4J6</accession>
<proteinExistence type="predicted"/>
<keyword evidence="2" id="KW-1185">Reference proteome</keyword>
<dbReference type="InterPro" id="IPR008969">
    <property type="entry name" value="CarboxyPept-like_regulatory"/>
</dbReference>
<sequence>MQFVHLTHPIAMKRYRSFTQNISQYLSGERAPGKKGLFIFVTAIVSALSFFMPEAIAQRVSLAVSLVMAPPTPVDSTTNPFSLVRPANTVRFICGVVLDTTGVPLPGATLRLFPTSEALGTATGIEGEFTLKIPPSYIKDSLSLRISLVGFITQVHRLSQFQQNDHIEICMAVDQRHIGCPPVMPVKQENVHRINQDLINKPALIKYSL</sequence>
<protein>
    <submittedName>
        <fullName evidence="1">Carboxypeptidase-like regulatory domain-containing protein</fullName>
    </submittedName>
</protein>
<gene>
    <name evidence="1" type="ORF">MYF79_05685</name>
</gene>
<name>A0ABY4I4J6_CHIFI</name>
<evidence type="ECO:0000313" key="1">
    <source>
        <dbReference type="EMBL" id="UPK70787.1"/>
    </source>
</evidence>
<reference evidence="1 2" key="1">
    <citation type="submission" date="2022-04" db="EMBL/GenBank/DDBJ databases">
        <title>The arsenic-methylating capacity of Chitinophaga filiformis YT5 during chitin decomposition.</title>
        <authorList>
            <person name="Chen G."/>
            <person name="Liang Y."/>
        </authorList>
    </citation>
    <scope>NUCLEOTIDE SEQUENCE [LARGE SCALE GENOMIC DNA]</scope>
    <source>
        <strain evidence="1 2">YT5</strain>
    </source>
</reference>
<dbReference type="RefSeq" id="WP_247812949.1">
    <property type="nucleotide sequence ID" value="NZ_CP095855.1"/>
</dbReference>
<dbReference type="Proteomes" id="UP000830198">
    <property type="component" value="Chromosome"/>
</dbReference>
<organism evidence="1 2">
    <name type="scientific">Chitinophaga filiformis</name>
    <name type="common">Myxococcus filiformis</name>
    <name type="synonym">Flexibacter filiformis</name>
    <dbReference type="NCBI Taxonomy" id="104663"/>
    <lineage>
        <taxon>Bacteria</taxon>
        <taxon>Pseudomonadati</taxon>
        <taxon>Bacteroidota</taxon>
        <taxon>Chitinophagia</taxon>
        <taxon>Chitinophagales</taxon>
        <taxon>Chitinophagaceae</taxon>
        <taxon>Chitinophaga</taxon>
    </lineage>
</organism>
<dbReference type="Pfam" id="PF13715">
    <property type="entry name" value="CarbopepD_reg_2"/>
    <property type="match status" value="1"/>
</dbReference>
<dbReference type="SUPFAM" id="SSF49464">
    <property type="entry name" value="Carboxypeptidase regulatory domain-like"/>
    <property type="match status" value="1"/>
</dbReference>